<dbReference type="EMBL" id="JAAIUW010000001">
    <property type="protein sequence ID" value="KAF7844640.1"/>
    <property type="molecule type" value="Genomic_DNA"/>
</dbReference>
<dbReference type="PANTHER" id="PTHR31625">
    <property type="match status" value="1"/>
</dbReference>
<evidence type="ECO:0000256" key="1">
    <source>
        <dbReference type="ARBA" id="ARBA00022679"/>
    </source>
</evidence>
<evidence type="ECO:0000313" key="3">
    <source>
        <dbReference type="EMBL" id="KAF7844640.1"/>
    </source>
</evidence>
<evidence type="ECO:0000256" key="2">
    <source>
        <dbReference type="ARBA" id="ARBA00023315"/>
    </source>
</evidence>
<dbReference type="Proteomes" id="UP000634136">
    <property type="component" value="Unassembled WGS sequence"/>
</dbReference>
<keyword evidence="2" id="KW-0012">Acyltransferase</keyword>
<accession>A0A834XHS0</accession>
<organism evidence="3 4">
    <name type="scientific">Senna tora</name>
    <dbReference type="NCBI Taxonomy" id="362788"/>
    <lineage>
        <taxon>Eukaryota</taxon>
        <taxon>Viridiplantae</taxon>
        <taxon>Streptophyta</taxon>
        <taxon>Embryophyta</taxon>
        <taxon>Tracheophyta</taxon>
        <taxon>Spermatophyta</taxon>
        <taxon>Magnoliopsida</taxon>
        <taxon>eudicotyledons</taxon>
        <taxon>Gunneridae</taxon>
        <taxon>Pentapetalae</taxon>
        <taxon>rosids</taxon>
        <taxon>fabids</taxon>
        <taxon>Fabales</taxon>
        <taxon>Fabaceae</taxon>
        <taxon>Caesalpinioideae</taxon>
        <taxon>Cassia clade</taxon>
        <taxon>Senna</taxon>
    </lineage>
</organism>
<dbReference type="GO" id="GO:0016747">
    <property type="term" value="F:acyltransferase activity, transferring groups other than amino-acyl groups"/>
    <property type="evidence" value="ECO:0007669"/>
    <property type="project" value="UniProtKB-ARBA"/>
</dbReference>
<dbReference type="InterPro" id="IPR023213">
    <property type="entry name" value="CAT-like_dom_sf"/>
</dbReference>
<dbReference type="AlphaFoldDB" id="A0A834XHS0"/>
<dbReference type="Gene3D" id="3.30.559.10">
    <property type="entry name" value="Chloramphenicol acetyltransferase-like domain"/>
    <property type="match status" value="2"/>
</dbReference>
<gene>
    <name evidence="3" type="ORF">G2W53_001545</name>
</gene>
<name>A0A834XHS0_9FABA</name>
<keyword evidence="4" id="KW-1185">Reference proteome</keyword>
<evidence type="ECO:0000313" key="4">
    <source>
        <dbReference type="Proteomes" id="UP000634136"/>
    </source>
</evidence>
<protein>
    <submittedName>
        <fullName evidence="3">Coumaroyl-CoA:anthocyanidin 3-O-glucoside-6''-O-coumaroyltransferase 1-like</fullName>
    </submittedName>
</protein>
<comment type="caution">
    <text evidence="3">The sequence shown here is derived from an EMBL/GenBank/DDBJ whole genome shotgun (WGS) entry which is preliminary data.</text>
</comment>
<reference evidence="3" key="1">
    <citation type="submission" date="2020-09" db="EMBL/GenBank/DDBJ databases">
        <title>Genome-Enabled Discovery of Anthraquinone Biosynthesis in Senna tora.</title>
        <authorList>
            <person name="Kang S.-H."/>
            <person name="Pandey R.P."/>
            <person name="Lee C.-M."/>
            <person name="Sim J.-S."/>
            <person name="Jeong J.-T."/>
            <person name="Choi B.-S."/>
            <person name="Jung M."/>
            <person name="Ginzburg D."/>
            <person name="Zhao K."/>
            <person name="Won S.Y."/>
            <person name="Oh T.-J."/>
            <person name="Yu Y."/>
            <person name="Kim N.-H."/>
            <person name="Lee O.R."/>
            <person name="Lee T.-H."/>
            <person name="Bashyal P."/>
            <person name="Kim T.-S."/>
            <person name="Lee W.-H."/>
            <person name="Kawkins C."/>
            <person name="Kim C.-K."/>
            <person name="Kim J.S."/>
            <person name="Ahn B.O."/>
            <person name="Rhee S.Y."/>
            <person name="Sohng J.K."/>
        </authorList>
    </citation>
    <scope>NUCLEOTIDE SEQUENCE</scope>
    <source>
        <tissue evidence="3">Leaf</tissue>
    </source>
</reference>
<sequence>MADHLHHKEIIRVVEQCQVSAPSGSVPSTCLPLTFYDIPWIPCHPIQRIFFYDSPHPTHHFLHTLLPTLKHSLSLTLQHFFPFAANLVVPPQYHLHHPYILYHESDSIPFTVAESTADFNRLISHSPKNVSDLHPFVPALPPPRTSEDGTRFVPLMAIQLTLVPNSGFCICVTYAHVAADGAALHHFMKFWGSVCKAGGDLNSLGPSLPLPCHNRELVHDPKGIKLVYLEFLKDLVWEPRESLHVDKVRATFVLSRDQIEKLKKWRGQLVGENGFMEAVNCIESGVRDVKSDVLGGAETFFSRFLIKVATSSEPLVGIAGSPKLSVYETDFGWGKPKQSDVVHIDSSDFVSLSDSSEGGSHRQCSNEWLALPSLPILGATVAVRTRGLKTPASARVVMA</sequence>
<proteinExistence type="predicted"/>
<dbReference type="OrthoDB" id="1862401at2759"/>
<dbReference type="InterPro" id="IPR051504">
    <property type="entry name" value="Plant_metabolite_acyltrans"/>
</dbReference>
<dbReference type="Pfam" id="PF02458">
    <property type="entry name" value="Transferase"/>
    <property type="match status" value="1"/>
</dbReference>
<keyword evidence="1 3" id="KW-0808">Transferase</keyword>